<evidence type="ECO:0000313" key="3">
    <source>
        <dbReference type="Proteomes" id="UP000002035"/>
    </source>
</evidence>
<feature type="compositionally biased region" description="Polar residues" evidence="1">
    <location>
        <begin position="104"/>
        <end position="113"/>
    </location>
</feature>
<feature type="compositionally biased region" description="Polar residues" evidence="1">
    <location>
        <begin position="21"/>
        <end position="42"/>
    </location>
</feature>
<dbReference type="EMBL" id="DS995702">
    <property type="protein sequence ID" value="EEQ29784.1"/>
    <property type="molecule type" value="Genomic_DNA"/>
</dbReference>
<feature type="region of interest" description="Disordered" evidence="1">
    <location>
        <begin position="1"/>
        <end position="160"/>
    </location>
</feature>
<dbReference type="AlphaFoldDB" id="C5FG99"/>
<evidence type="ECO:0000313" key="2">
    <source>
        <dbReference type="EMBL" id="EEQ29784.1"/>
    </source>
</evidence>
<dbReference type="HOGENOM" id="CLU_041579_1_0_1"/>
<dbReference type="STRING" id="554155.C5FG99"/>
<reference evidence="3" key="1">
    <citation type="journal article" date="2012" name="MBio">
        <title>Comparative genome analysis of Trichophyton rubrum and related dermatophytes reveals candidate genes involved in infection.</title>
        <authorList>
            <person name="Martinez D.A."/>
            <person name="Oliver B.G."/>
            <person name="Graeser Y."/>
            <person name="Goldberg J.M."/>
            <person name="Li W."/>
            <person name="Martinez-Rossi N.M."/>
            <person name="Monod M."/>
            <person name="Shelest E."/>
            <person name="Barton R.C."/>
            <person name="Birch E."/>
            <person name="Brakhage A.A."/>
            <person name="Chen Z."/>
            <person name="Gurr S.J."/>
            <person name="Heiman D."/>
            <person name="Heitman J."/>
            <person name="Kosti I."/>
            <person name="Rossi A."/>
            <person name="Saif S."/>
            <person name="Samalova M."/>
            <person name="Saunders C.W."/>
            <person name="Shea T."/>
            <person name="Summerbell R.C."/>
            <person name="Xu J."/>
            <person name="Young S."/>
            <person name="Zeng Q."/>
            <person name="Birren B.W."/>
            <person name="Cuomo C.A."/>
            <person name="White T.C."/>
        </authorList>
    </citation>
    <scope>NUCLEOTIDE SEQUENCE [LARGE SCALE GENOMIC DNA]</scope>
    <source>
        <strain evidence="3">ATCC MYA-4605 / CBS 113480</strain>
    </source>
</reference>
<organism evidence="2 3">
    <name type="scientific">Arthroderma otae (strain ATCC MYA-4605 / CBS 113480)</name>
    <name type="common">Microsporum canis</name>
    <dbReference type="NCBI Taxonomy" id="554155"/>
    <lineage>
        <taxon>Eukaryota</taxon>
        <taxon>Fungi</taxon>
        <taxon>Dikarya</taxon>
        <taxon>Ascomycota</taxon>
        <taxon>Pezizomycotina</taxon>
        <taxon>Eurotiomycetes</taxon>
        <taxon>Eurotiomycetidae</taxon>
        <taxon>Onygenales</taxon>
        <taxon>Arthrodermataceae</taxon>
        <taxon>Microsporum</taxon>
    </lineage>
</organism>
<dbReference type="OMA" id="LKMILRH"/>
<gene>
    <name evidence="2" type="ORF">MCYG_02603</name>
</gene>
<protein>
    <submittedName>
        <fullName evidence="2">Uncharacterized protein</fullName>
    </submittedName>
</protein>
<proteinExistence type="predicted"/>
<feature type="compositionally biased region" description="Basic and acidic residues" evidence="1">
    <location>
        <begin position="1"/>
        <end position="17"/>
    </location>
</feature>
<feature type="region of interest" description="Disordered" evidence="1">
    <location>
        <begin position="173"/>
        <end position="208"/>
    </location>
</feature>
<sequence>MEEKQQEKPGKPSEAKHRQNGQDPSSETSTSASMAGRIQSSAAGLLRSAISPPSSAPSGSYAFARDVSSSLASVSSSDKGAASSASTSTSATGPAGVVDGGFTHRSTALSGFRSQRPPPEMQSRSEREFHLGGLVGDGEGGMYDVSASKGKARQEGGEERFDSVWKAAAMDTTASTASRSFAEQERMDGQAVSDLLSSASFDPLSHPDEELELEPELETEPDAGFLTAGRQQPSISSTSLIPDIDFVLSSLRNVPAQSQAEHLRDLPGVAEWLDLNAEYHDVVWGHLKPCVEEARREVQERSEKGEQALGDGPAVARLRMVLAHIKERKMP</sequence>
<feature type="compositionally biased region" description="Low complexity" evidence="1">
    <location>
        <begin position="48"/>
        <end position="96"/>
    </location>
</feature>
<keyword evidence="3" id="KW-1185">Reference proteome</keyword>
<dbReference type="RefSeq" id="XP_002849669.1">
    <property type="nucleotide sequence ID" value="XM_002849623.1"/>
</dbReference>
<evidence type="ECO:0000256" key="1">
    <source>
        <dbReference type="SAM" id="MobiDB-lite"/>
    </source>
</evidence>
<dbReference type="eggNOG" id="ENOG502T2AW">
    <property type="taxonomic scope" value="Eukaryota"/>
</dbReference>
<dbReference type="VEuPathDB" id="FungiDB:MCYG_02603"/>
<dbReference type="OrthoDB" id="5337545at2759"/>
<dbReference type="Proteomes" id="UP000002035">
    <property type="component" value="Unassembled WGS sequence"/>
</dbReference>
<dbReference type="GeneID" id="9222719"/>
<name>C5FG99_ARTOC</name>
<accession>C5FG99</accession>